<evidence type="ECO:0000313" key="3">
    <source>
        <dbReference type="EMBL" id="KAF9516586.1"/>
    </source>
</evidence>
<name>A0A9P6B5A9_9AGAM</name>
<sequence length="244" mass="27408">MLAWVAFFVYFPTALCDTEIVNFISYLDSSTWLPSWPISQLDLEVGTQFSIQCAPVSDGRVVWDVCEDIPFGKCPYESWFIIPVDSVGYKTLRVSWPASYPAEFSIRLFTPSTLMALIEPSHPREHPEPPHHSQTQDPMTDPSPPSWYYVRILAKSRGVRTPPLHLPSALSFLAPFIRPIHSLLLLCPRLVPRSLLSTLAFLACAVTVASRFVVPPITRFLEKIARSAVATHEMDIAAHTKKST</sequence>
<dbReference type="OrthoDB" id="3360032at2759"/>
<dbReference type="Proteomes" id="UP000886523">
    <property type="component" value="Unassembled WGS sequence"/>
</dbReference>
<keyword evidence="2" id="KW-0732">Signal</keyword>
<organism evidence="3 4">
    <name type="scientific">Hydnum rufescens UP504</name>
    <dbReference type="NCBI Taxonomy" id="1448309"/>
    <lineage>
        <taxon>Eukaryota</taxon>
        <taxon>Fungi</taxon>
        <taxon>Dikarya</taxon>
        <taxon>Basidiomycota</taxon>
        <taxon>Agaricomycotina</taxon>
        <taxon>Agaricomycetes</taxon>
        <taxon>Cantharellales</taxon>
        <taxon>Hydnaceae</taxon>
        <taxon>Hydnum</taxon>
    </lineage>
</organism>
<dbReference type="AlphaFoldDB" id="A0A9P6B5A9"/>
<dbReference type="EMBL" id="MU128938">
    <property type="protein sequence ID" value="KAF9516586.1"/>
    <property type="molecule type" value="Genomic_DNA"/>
</dbReference>
<feature type="compositionally biased region" description="Basic and acidic residues" evidence="1">
    <location>
        <begin position="121"/>
        <end position="131"/>
    </location>
</feature>
<evidence type="ECO:0000256" key="1">
    <source>
        <dbReference type="SAM" id="MobiDB-lite"/>
    </source>
</evidence>
<proteinExistence type="predicted"/>
<keyword evidence="4" id="KW-1185">Reference proteome</keyword>
<feature type="chain" id="PRO_5040499761" evidence="2">
    <location>
        <begin position="17"/>
        <end position="244"/>
    </location>
</feature>
<protein>
    <submittedName>
        <fullName evidence="3">Uncharacterized protein</fullName>
    </submittedName>
</protein>
<reference evidence="3" key="1">
    <citation type="journal article" date="2020" name="Nat. Commun.">
        <title>Large-scale genome sequencing of mycorrhizal fungi provides insights into the early evolution of symbiotic traits.</title>
        <authorList>
            <person name="Miyauchi S."/>
            <person name="Kiss E."/>
            <person name="Kuo A."/>
            <person name="Drula E."/>
            <person name="Kohler A."/>
            <person name="Sanchez-Garcia M."/>
            <person name="Morin E."/>
            <person name="Andreopoulos B."/>
            <person name="Barry K.W."/>
            <person name="Bonito G."/>
            <person name="Buee M."/>
            <person name="Carver A."/>
            <person name="Chen C."/>
            <person name="Cichocki N."/>
            <person name="Clum A."/>
            <person name="Culley D."/>
            <person name="Crous P.W."/>
            <person name="Fauchery L."/>
            <person name="Girlanda M."/>
            <person name="Hayes R.D."/>
            <person name="Keri Z."/>
            <person name="LaButti K."/>
            <person name="Lipzen A."/>
            <person name="Lombard V."/>
            <person name="Magnuson J."/>
            <person name="Maillard F."/>
            <person name="Murat C."/>
            <person name="Nolan M."/>
            <person name="Ohm R.A."/>
            <person name="Pangilinan J."/>
            <person name="Pereira M.F."/>
            <person name="Perotto S."/>
            <person name="Peter M."/>
            <person name="Pfister S."/>
            <person name="Riley R."/>
            <person name="Sitrit Y."/>
            <person name="Stielow J.B."/>
            <person name="Szollosi G."/>
            <person name="Zifcakova L."/>
            <person name="Stursova M."/>
            <person name="Spatafora J.W."/>
            <person name="Tedersoo L."/>
            <person name="Vaario L.M."/>
            <person name="Yamada A."/>
            <person name="Yan M."/>
            <person name="Wang P."/>
            <person name="Xu J."/>
            <person name="Bruns T."/>
            <person name="Baldrian P."/>
            <person name="Vilgalys R."/>
            <person name="Dunand C."/>
            <person name="Henrissat B."/>
            <person name="Grigoriev I.V."/>
            <person name="Hibbett D."/>
            <person name="Nagy L.G."/>
            <person name="Martin F.M."/>
        </authorList>
    </citation>
    <scope>NUCLEOTIDE SEQUENCE</scope>
    <source>
        <strain evidence="3">UP504</strain>
    </source>
</reference>
<feature type="signal peptide" evidence="2">
    <location>
        <begin position="1"/>
        <end position="16"/>
    </location>
</feature>
<evidence type="ECO:0000313" key="4">
    <source>
        <dbReference type="Proteomes" id="UP000886523"/>
    </source>
</evidence>
<evidence type="ECO:0000256" key="2">
    <source>
        <dbReference type="SAM" id="SignalP"/>
    </source>
</evidence>
<gene>
    <name evidence="3" type="ORF">BS47DRAFT_1483921</name>
</gene>
<comment type="caution">
    <text evidence="3">The sequence shown here is derived from an EMBL/GenBank/DDBJ whole genome shotgun (WGS) entry which is preliminary data.</text>
</comment>
<feature type="region of interest" description="Disordered" evidence="1">
    <location>
        <begin position="120"/>
        <end position="142"/>
    </location>
</feature>
<accession>A0A9P6B5A9</accession>